<keyword evidence="7" id="KW-0347">Helicase</keyword>
<keyword evidence="7" id="KW-0067">ATP-binding</keyword>
<evidence type="ECO:0000256" key="4">
    <source>
        <dbReference type="ARBA" id="ARBA00022801"/>
    </source>
</evidence>
<keyword evidence="7" id="KW-0547">Nucleotide-binding</keyword>
<proteinExistence type="inferred from homology"/>
<organism evidence="7 8">
    <name type="scientific">Actinacidiphila guanduensis</name>
    <dbReference type="NCBI Taxonomy" id="310781"/>
    <lineage>
        <taxon>Bacteria</taxon>
        <taxon>Bacillati</taxon>
        <taxon>Actinomycetota</taxon>
        <taxon>Actinomycetes</taxon>
        <taxon>Kitasatosporales</taxon>
        <taxon>Streptomycetaceae</taxon>
        <taxon>Actinacidiphila</taxon>
    </lineage>
</organism>
<evidence type="ECO:0000259" key="6">
    <source>
        <dbReference type="PROSITE" id="PS51643"/>
    </source>
</evidence>
<evidence type="ECO:0000256" key="3">
    <source>
        <dbReference type="ARBA" id="ARBA00022723"/>
    </source>
</evidence>
<dbReference type="GO" id="GO:0004519">
    <property type="term" value="F:endonuclease activity"/>
    <property type="evidence" value="ECO:0007669"/>
    <property type="project" value="UniProtKB-KW"/>
</dbReference>
<dbReference type="AlphaFoldDB" id="A0A1G9XV59"/>
<dbReference type="SUPFAM" id="SSF52540">
    <property type="entry name" value="P-loop containing nucleoside triphosphate hydrolases"/>
    <property type="match status" value="1"/>
</dbReference>
<reference evidence="7 8" key="1">
    <citation type="submission" date="2016-10" db="EMBL/GenBank/DDBJ databases">
        <authorList>
            <person name="de Groot N.N."/>
        </authorList>
    </citation>
    <scope>NUCLEOTIDE SEQUENCE [LARGE SCALE GENOMIC DNA]</scope>
    <source>
        <strain evidence="7 8">CGMCC 4.2022</strain>
    </source>
</reference>
<protein>
    <submittedName>
        <fullName evidence="7">CRISPR-associated endonuclease/helicase Cas3/CRISPR system Cascade subunit CasA</fullName>
    </submittedName>
</protein>
<evidence type="ECO:0000313" key="8">
    <source>
        <dbReference type="Proteomes" id="UP000199341"/>
    </source>
</evidence>
<dbReference type="STRING" id="310781.SAMN05216259_102273"/>
<dbReference type="Gene3D" id="1.10.3210.30">
    <property type="match status" value="1"/>
</dbReference>
<feature type="domain" description="HD Cas3-type" evidence="6">
    <location>
        <begin position="29"/>
        <end position="237"/>
    </location>
</feature>
<name>A0A1G9XV59_9ACTN</name>
<accession>A0A1G9XV59</accession>
<evidence type="ECO:0000256" key="1">
    <source>
        <dbReference type="ARBA" id="ARBA00006847"/>
    </source>
</evidence>
<dbReference type="InterPro" id="IPR038257">
    <property type="entry name" value="CRISPR-assoc_Cas3_HD_sf"/>
</dbReference>
<keyword evidence="7" id="KW-0540">Nuclease</keyword>
<keyword evidence="3" id="KW-0479">Metal-binding</keyword>
<sequence>MNSTDPAFDEAFDRLPAAARAAWGKHDRPTDDWLPLWRHMADSGAVAGRLWDVWLPHNVKVLVSEALPGGIGDGRKLAVWLAASHDVGKATPAFACQVEPLANAMRDIGLAMPYEKQFGEDRTMGPHGLAGQLLLQEWLTERHGWAERSSRQFAIVIGGHHGVHPGPQRIHDLDLHPELLRTKGPSEATWKTVQFELLDACARAASATDRLDAWRDVKLPQCAQVTLTALVILADWIASSAELFPYVTRHASGDKGAGRQTTKHRLEAAWQGLDLPAPWEPDEPDDPASELFARRFDLPDGATIRPVQEEAVRVAREMDPAGLLIIEAPMAEGKTEAALAAAEILAARTGAGGCMVALPTRATSSHRPENVLEKTCDLPPGSSGCTPFLLRLNTGTGDCQFAARSANHVDPVGDRRQCVQVVGTDAQIGRGLLLSQPGAACRQPTVGKRDLREAVRPGLHRDIVVGGEHRAQGP</sequence>
<gene>
    <name evidence="7" type="ORF">SAMN05216259_102273</name>
</gene>
<dbReference type="EMBL" id="FNIE01000002">
    <property type="protein sequence ID" value="SDN00113.1"/>
    <property type="molecule type" value="Genomic_DNA"/>
</dbReference>
<dbReference type="InterPro" id="IPR006483">
    <property type="entry name" value="CRISPR-assoc_Cas3_HD"/>
</dbReference>
<dbReference type="GO" id="GO:0046872">
    <property type="term" value="F:metal ion binding"/>
    <property type="evidence" value="ECO:0007669"/>
    <property type="project" value="UniProtKB-KW"/>
</dbReference>
<dbReference type="CDD" id="cd09641">
    <property type="entry name" value="Cas3''_I"/>
    <property type="match status" value="1"/>
</dbReference>
<dbReference type="Proteomes" id="UP000199341">
    <property type="component" value="Unassembled WGS sequence"/>
</dbReference>
<dbReference type="InterPro" id="IPR027417">
    <property type="entry name" value="P-loop_NTPase"/>
</dbReference>
<comment type="similarity">
    <text evidence="1">In the N-terminal section; belongs to the CRISPR-associated nuclease Cas3-HD family.</text>
</comment>
<dbReference type="RefSeq" id="WP_176930125.1">
    <property type="nucleotide sequence ID" value="NZ_FNIE01000002.1"/>
</dbReference>
<dbReference type="Pfam" id="PF18019">
    <property type="entry name" value="Cas3_HD"/>
    <property type="match status" value="1"/>
</dbReference>
<evidence type="ECO:0000256" key="5">
    <source>
        <dbReference type="ARBA" id="ARBA00023118"/>
    </source>
</evidence>
<keyword evidence="8" id="KW-1185">Reference proteome</keyword>
<evidence type="ECO:0000313" key="7">
    <source>
        <dbReference type="EMBL" id="SDN00113.1"/>
    </source>
</evidence>
<dbReference type="GO" id="GO:0004386">
    <property type="term" value="F:helicase activity"/>
    <property type="evidence" value="ECO:0007669"/>
    <property type="project" value="UniProtKB-KW"/>
</dbReference>
<dbReference type="GO" id="GO:0051607">
    <property type="term" value="P:defense response to virus"/>
    <property type="evidence" value="ECO:0007669"/>
    <property type="project" value="UniProtKB-KW"/>
</dbReference>
<dbReference type="PROSITE" id="PS51643">
    <property type="entry name" value="HD_CAS3"/>
    <property type="match status" value="1"/>
</dbReference>
<keyword evidence="4" id="KW-0378">Hydrolase</keyword>
<dbReference type="NCBIfam" id="TIGR01596">
    <property type="entry name" value="cas3_HD"/>
    <property type="match status" value="1"/>
</dbReference>
<keyword evidence="5" id="KW-0051">Antiviral defense</keyword>
<dbReference type="GO" id="GO:0016787">
    <property type="term" value="F:hydrolase activity"/>
    <property type="evidence" value="ECO:0007669"/>
    <property type="project" value="UniProtKB-KW"/>
</dbReference>
<comment type="similarity">
    <text evidence="2">In the central section; belongs to the CRISPR-associated helicase Cas3 family.</text>
</comment>
<evidence type="ECO:0000256" key="2">
    <source>
        <dbReference type="ARBA" id="ARBA00009046"/>
    </source>
</evidence>
<keyword evidence="7" id="KW-0255">Endonuclease</keyword>